<comment type="similarity">
    <text evidence="1">Belongs to the peptidase S33 family.</text>
</comment>
<feature type="non-terminal residue" evidence="4">
    <location>
        <position position="1"/>
    </location>
</feature>
<dbReference type="GO" id="GO:0097176">
    <property type="term" value="P:epoxide metabolic process"/>
    <property type="evidence" value="ECO:0007669"/>
    <property type="project" value="TreeGrafter"/>
</dbReference>
<feature type="region of interest" description="Disordered" evidence="3">
    <location>
        <begin position="72"/>
        <end position="96"/>
    </location>
</feature>
<dbReference type="PANTHER" id="PTHR21661:SF35">
    <property type="entry name" value="EPOXIDE HYDROLASE"/>
    <property type="match status" value="1"/>
</dbReference>
<reference evidence="4" key="1">
    <citation type="submission" date="2023-06" db="EMBL/GenBank/DDBJ databases">
        <authorList>
            <consortium name="Lawrence Berkeley National Laboratory"/>
            <person name="Ahrendt S."/>
            <person name="Sahu N."/>
            <person name="Indic B."/>
            <person name="Wong-Bajracharya J."/>
            <person name="Merenyi Z."/>
            <person name="Ke H.-M."/>
            <person name="Monk M."/>
            <person name="Kocsube S."/>
            <person name="Drula E."/>
            <person name="Lipzen A."/>
            <person name="Balint B."/>
            <person name="Henrissat B."/>
            <person name="Andreopoulos B."/>
            <person name="Martin F.M."/>
            <person name="Harder C.B."/>
            <person name="Rigling D."/>
            <person name="Ford K.L."/>
            <person name="Foster G.D."/>
            <person name="Pangilinan J."/>
            <person name="Papanicolaou A."/>
            <person name="Barry K."/>
            <person name="LaButti K."/>
            <person name="Viragh M."/>
            <person name="Koriabine M."/>
            <person name="Yan M."/>
            <person name="Riley R."/>
            <person name="Champramary S."/>
            <person name="Plett K.L."/>
            <person name="Tsai I.J."/>
            <person name="Slot J."/>
            <person name="Sipos G."/>
            <person name="Plett J."/>
            <person name="Nagy L.G."/>
            <person name="Grigoriev I.V."/>
        </authorList>
    </citation>
    <scope>NUCLEOTIDE SEQUENCE</scope>
    <source>
        <strain evidence="4">CCBAS 213</strain>
    </source>
</reference>
<evidence type="ECO:0000256" key="2">
    <source>
        <dbReference type="ARBA" id="ARBA00022801"/>
    </source>
</evidence>
<dbReference type="PANTHER" id="PTHR21661">
    <property type="entry name" value="EPOXIDE HYDROLASE 1-RELATED"/>
    <property type="match status" value="1"/>
</dbReference>
<evidence type="ECO:0000313" key="4">
    <source>
        <dbReference type="EMBL" id="KAK0464742.1"/>
    </source>
</evidence>
<dbReference type="SUPFAM" id="SSF53474">
    <property type="entry name" value="alpha/beta-Hydrolases"/>
    <property type="match status" value="1"/>
</dbReference>
<dbReference type="GO" id="GO:0004301">
    <property type="term" value="F:epoxide hydrolase activity"/>
    <property type="evidence" value="ECO:0007669"/>
    <property type="project" value="TreeGrafter"/>
</dbReference>
<name>A0AA39TN44_ARMTA</name>
<keyword evidence="5" id="KW-1185">Reference proteome</keyword>
<evidence type="ECO:0000256" key="3">
    <source>
        <dbReference type="SAM" id="MobiDB-lite"/>
    </source>
</evidence>
<proteinExistence type="inferred from homology"/>
<dbReference type="EMBL" id="JAUEPS010000006">
    <property type="protein sequence ID" value="KAK0464742.1"/>
    <property type="molecule type" value="Genomic_DNA"/>
</dbReference>
<accession>A0AA39TN44</accession>
<evidence type="ECO:0000313" key="5">
    <source>
        <dbReference type="Proteomes" id="UP001175211"/>
    </source>
</evidence>
<dbReference type="InterPro" id="IPR029058">
    <property type="entry name" value="AB_hydrolase_fold"/>
</dbReference>
<comment type="caution">
    <text evidence="4">The sequence shown here is derived from an EMBL/GenBank/DDBJ whole genome shotgun (WGS) entry which is preliminary data.</text>
</comment>
<dbReference type="Proteomes" id="UP001175211">
    <property type="component" value="Unassembled WGS sequence"/>
</dbReference>
<organism evidence="4 5">
    <name type="scientific">Armillaria tabescens</name>
    <name type="common">Ringless honey mushroom</name>
    <name type="synonym">Agaricus tabescens</name>
    <dbReference type="NCBI Taxonomy" id="1929756"/>
    <lineage>
        <taxon>Eukaryota</taxon>
        <taxon>Fungi</taxon>
        <taxon>Dikarya</taxon>
        <taxon>Basidiomycota</taxon>
        <taxon>Agaricomycotina</taxon>
        <taxon>Agaricomycetes</taxon>
        <taxon>Agaricomycetidae</taxon>
        <taxon>Agaricales</taxon>
        <taxon>Marasmiineae</taxon>
        <taxon>Physalacriaceae</taxon>
        <taxon>Desarmillaria</taxon>
    </lineage>
</organism>
<gene>
    <name evidence="4" type="ORF">EV420DRAFT_1263184</name>
</gene>
<dbReference type="GeneID" id="85350706"/>
<protein>
    <submittedName>
        <fullName evidence="4">Alpha/Beta hydrolase protein</fullName>
    </submittedName>
</protein>
<evidence type="ECO:0000256" key="1">
    <source>
        <dbReference type="ARBA" id="ARBA00010088"/>
    </source>
</evidence>
<sequence length="137" mass="15617">YLQEQATQPQTIGYSLADSLTGLLAWIYEKLLDWTDEYPRGDDEVLTWVSIYFSFRTGPTASLRICYETRQEDAKPTPKVKPSTIPMGASHLAKETQRTPKTLLIDNLMFVSEHAHGGHFAAHEKPSELADDLRRFF</sequence>
<dbReference type="RefSeq" id="XP_060335863.1">
    <property type="nucleotide sequence ID" value="XM_060467158.1"/>
</dbReference>
<keyword evidence="2 4" id="KW-0378">Hydrolase</keyword>
<dbReference type="Gene3D" id="3.40.50.1820">
    <property type="entry name" value="alpha/beta hydrolase"/>
    <property type="match status" value="1"/>
</dbReference>
<dbReference type="AlphaFoldDB" id="A0AA39TN44"/>